<sequence>MKRELTGLTLGAAAAGLAVASLFGPASELPGRSCPSGWDGFYCVLGMNFAVLVGLGALGAVVEACVLRAFRIQRWLGTALWSVPFVGCGALVFGSLLDWMPLALFVVFLYLLGNGVFFLIAPPRRPGGVSGSQSSSACS</sequence>
<keyword evidence="1" id="KW-0812">Transmembrane</keyword>
<organism evidence="2 3">
    <name type="scientific">Planotetraspora phitsanulokensis</name>
    <dbReference type="NCBI Taxonomy" id="575192"/>
    <lineage>
        <taxon>Bacteria</taxon>
        <taxon>Bacillati</taxon>
        <taxon>Actinomycetota</taxon>
        <taxon>Actinomycetes</taxon>
        <taxon>Streptosporangiales</taxon>
        <taxon>Streptosporangiaceae</taxon>
        <taxon>Planotetraspora</taxon>
    </lineage>
</organism>
<dbReference type="RefSeq" id="WP_204072823.1">
    <property type="nucleotide sequence ID" value="NZ_BAABHI010000037.1"/>
</dbReference>
<comment type="caution">
    <text evidence="2">The sequence shown here is derived from an EMBL/GenBank/DDBJ whole genome shotgun (WGS) entry which is preliminary data.</text>
</comment>
<proteinExistence type="predicted"/>
<feature type="transmembrane region" description="Helical" evidence="1">
    <location>
        <begin position="79"/>
        <end position="96"/>
    </location>
</feature>
<evidence type="ECO:0000313" key="2">
    <source>
        <dbReference type="EMBL" id="GII37119.1"/>
    </source>
</evidence>
<feature type="transmembrane region" description="Helical" evidence="1">
    <location>
        <begin position="102"/>
        <end position="121"/>
    </location>
</feature>
<accession>A0A8J3U2F5</accession>
<keyword evidence="1" id="KW-0472">Membrane</keyword>
<name>A0A8J3U2F5_9ACTN</name>
<keyword evidence="3" id="KW-1185">Reference proteome</keyword>
<evidence type="ECO:0000313" key="3">
    <source>
        <dbReference type="Proteomes" id="UP000622547"/>
    </source>
</evidence>
<evidence type="ECO:0000256" key="1">
    <source>
        <dbReference type="SAM" id="Phobius"/>
    </source>
</evidence>
<reference evidence="2 3" key="1">
    <citation type="submission" date="2021-01" db="EMBL/GenBank/DDBJ databases">
        <title>Whole genome shotgun sequence of Planotetraspora phitsanulokensis NBRC 104273.</title>
        <authorList>
            <person name="Komaki H."/>
            <person name="Tamura T."/>
        </authorList>
    </citation>
    <scope>NUCLEOTIDE SEQUENCE [LARGE SCALE GENOMIC DNA]</scope>
    <source>
        <strain evidence="2 3">NBRC 104273</strain>
    </source>
</reference>
<protein>
    <submittedName>
        <fullName evidence="2">Uncharacterized protein</fullName>
    </submittedName>
</protein>
<gene>
    <name evidence="2" type="ORF">Pph01_21220</name>
</gene>
<feature type="transmembrane region" description="Helical" evidence="1">
    <location>
        <begin position="44"/>
        <end position="67"/>
    </location>
</feature>
<keyword evidence="1" id="KW-1133">Transmembrane helix</keyword>
<dbReference type="EMBL" id="BOOP01000008">
    <property type="protein sequence ID" value="GII37119.1"/>
    <property type="molecule type" value="Genomic_DNA"/>
</dbReference>
<dbReference type="Proteomes" id="UP000622547">
    <property type="component" value="Unassembled WGS sequence"/>
</dbReference>
<dbReference type="AlphaFoldDB" id="A0A8J3U2F5"/>